<reference evidence="19 20" key="1">
    <citation type="submission" date="2018-04" db="EMBL/GenBank/DDBJ databases">
        <title>Flavobacterium sp. nov., isolated from glacier ice.</title>
        <authorList>
            <person name="Liu Q."/>
            <person name="Xin Y.-H."/>
        </authorList>
    </citation>
    <scope>NUCLEOTIDE SEQUENCE [LARGE SCALE GENOMIC DNA]</scope>
    <source>
        <strain evidence="19 20">RB1R5</strain>
    </source>
</reference>
<evidence type="ECO:0000256" key="3">
    <source>
        <dbReference type="ARBA" id="ARBA00012438"/>
    </source>
</evidence>
<evidence type="ECO:0000259" key="16">
    <source>
        <dbReference type="PROSITE" id="PS50109"/>
    </source>
</evidence>
<dbReference type="SUPFAM" id="SSF47384">
    <property type="entry name" value="Homodimeric domain of signal transducing histidine kinase"/>
    <property type="match status" value="1"/>
</dbReference>
<keyword evidence="4" id="KW-1003">Cell membrane</keyword>
<dbReference type="InterPro" id="IPR003594">
    <property type="entry name" value="HATPase_dom"/>
</dbReference>
<dbReference type="EC" id="2.7.13.3" evidence="3"/>
<dbReference type="InterPro" id="IPR000014">
    <property type="entry name" value="PAS"/>
</dbReference>
<dbReference type="FunFam" id="1.10.287.130:FF:000003">
    <property type="entry name" value="Histidine kinase"/>
    <property type="match status" value="1"/>
</dbReference>
<dbReference type="InterPro" id="IPR005467">
    <property type="entry name" value="His_kinase_dom"/>
</dbReference>
<dbReference type="PROSITE" id="PS50110">
    <property type="entry name" value="RESPONSE_REGULATORY"/>
    <property type="match status" value="1"/>
</dbReference>
<dbReference type="AlphaFoldDB" id="A0A2U1JPS5"/>
<dbReference type="InterPro" id="IPR003661">
    <property type="entry name" value="HisK_dim/P_dom"/>
</dbReference>
<keyword evidence="6" id="KW-0808">Transferase</keyword>
<evidence type="ECO:0000256" key="6">
    <source>
        <dbReference type="ARBA" id="ARBA00022679"/>
    </source>
</evidence>
<organism evidence="19 20">
    <name type="scientific">Flavobacterium psychrotolerans</name>
    <dbReference type="NCBI Taxonomy" id="2169410"/>
    <lineage>
        <taxon>Bacteria</taxon>
        <taxon>Pseudomonadati</taxon>
        <taxon>Bacteroidota</taxon>
        <taxon>Flavobacteriia</taxon>
        <taxon>Flavobacteriales</taxon>
        <taxon>Flavobacteriaceae</taxon>
        <taxon>Flavobacterium</taxon>
    </lineage>
</organism>
<evidence type="ECO:0000256" key="13">
    <source>
        <dbReference type="ARBA" id="ARBA00023136"/>
    </source>
</evidence>
<dbReference type="NCBIfam" id="TIGR00229">
    <property type="entry name" value="sensory_box"/>
    <property type="match status" value="1"/>
</dbReference>
<evidence type="ECO:0000256" key="7">
    <source>
        <dbReference type="ARBA" id="ARBA00022692"/>
    </source>
</evidence>
<evidence type="ECO:0000256" key="11">
    <source>
        <dbReference type="ARBA" id="ARBA00022989"/>
    </source>
</evidence>
<dbReference type="Gene3D" id="3.30.565.10">
    <property type="entry name" value="Histidine kinase-like ATPase, C-terminal domain"/>
    <property type="match status" value="1"/>
</dbReference>
<evidence type="ECO:0000313" key="19">
    <source>
        <dbReference type="EMBL" id="PWA07177.1"/>
    </source>
</evidence>
<dbReference type="Gene3D" id="3.30.450.20">
    <property type="entry name" value="PAS domain"/>
    <property type="match status" value="1"/>
</dbReference>
<keyword evidence="5 14" id="KW-0597">Phosphoprotein</keyword>
<comment type="subcellular location">
    <subcellularLocation>
        <location evidence="2">Cell membrane</location>
        <topology evidence="2">Multi-pass membrane protein</topology>
    </subcellularLocation>
</comment>
<sequence>MKTDNYKSKAVILRQKAEKVLKEKEAISVAKLFETETMKLIHELEVHKIELEMQNEELIMEKERAEASHQKYAELYVFAPSGYFTLSKEGKILELNLSGSQILGLERMFLINRNFVSFVSEDTKPVFNQFFEKIFNSHGKVSCEVSISIKDNPIKCVILSGVVTENGEQCLITAVDICERKRLEMELIKAKELAETANKAKSDFLSNMSHEIRTPLNGIIGFTHLLMNTKLDKSQLEYTSTINESATILMSVVNDVLDFSKIESGNLELYVEEIDLFELAHHSINLFKHLANQKKIDLILNIEDAVPQFIFADSIRLTQILVNLLSNALKFTASGQIRLDIRQIAVSKEDKTILQFSVKDTGIGIKEQNQKKIFYSFVQEDSSTSRKFGGSGLGLTISNQLLGLMNSNLELISEYGKGSHFHFTIEFKKATAKKNANTVLIHPTLETTDKKIEMPNNLKILVVEDNTINMLLAKTLLNKIMPDCTVFEASDGNEAIRQFKEEKPDLILMDIQMPIMNGYETTAEIRKLEKSKKTIIIALTAGIMVGEREKCLESGMDDYLSKPFLKADLEQKMMKWATKKMIARKKS</sequence>
<evidence type="ECO:0000256" key="14">
    <source>
        <dbReference type="PROSITE-ProRule" id="PRU00169"/>
    </source>
</evidence>
<dbReference type="RefSeq" id="WP_116723324.1">
    <property type="nucleotide sequence ID" value="NZ_QCZI01000001.1"/>
</dbReference>
<gene>
    <name evidence="19" type="ORF">DB895_00165</name>
</gene>
<dbReference type="CDD" id="cd17546">
    <property type="entry name" value="REC_hyHK_CKI1_RcsC-like"/>
    <property type="match status" value="1"/>
</dbReference>
<dbReference type="PRINTS" id="PR00344">
    <property type="entry name" value="BCTRLSENSOR"/>
</dbReference>
<keyword evidence="15" id="KW-0175">Coiled coil</keyword>
<keyword evidence="7" id="KW-0812">Transmembrane</keyword>
<keyword evidence="9 19" id="KW-0418">Kinase</keyword>
<dbReference type="CDD" id="cd16922">
    <property type="entry name" value="HATPase_EvgS-ArcB-TorS-like"/>
    <property type="match status" value="1"/>
</dbReference>
<dbReference type="PANTHER" id="PTHR45339">
    <property type="entry name" value="HYBRID SIGNAL TRANSDUCTION HISTIDINE KINASE J"/>
    <property type="match status" value="1"/>
</dbReference>
<dbReference type="SMART" id="SM00387">
    <property type="entry name" value="HATPase_c"/>
    <property type="match status" value="1"/>
</dbReference>
<dbReference type="PROSITE" id="PS50109">
    <property type="entry name" value="HIS_KIN"/>
    <property type="match status" value="1"/>
</dbReference>
<dbReference type="GO" id="GO:0000155">
    <property type="term" value="F:phosphorelay sensor kinase activity"/>
    <property type="evidence" value="ECO:0007669"/>
    <property type="project" value="InterPro"/>
</dbReference>
<dbReference type="SUPFAM" id="SSF55785">
    <property type="entry name" value="PYP-like sensor domain (PAS domain)"/>
    <property type="match status" value="1"/>
</dbReference>
<dbReference type="SMART" id="SM00448">
    <property type="entry name" value="REC"/>
    <property type="match status" value="1"/>
</dbReference>
<feature type="domain" description="PAS" evidence="18">
    <location>
        <begin position="68"/>
        <end position="138"/>
    </location>
</feature>
<dbReference type="OrthoDB" id="9811889at2"/>
<dbReference type="InterPro" id="IPR004358">
    <property type="entry name" value="Sig_transdc_His_kin-like_C"/>
</dbReference>
<evidence type="ECO:0000256" key="9">
    <source>
        <dbReference type="ARBA" id="ARBA00022777"/>
    </source>
</evidence>
<dbReference type="InterPro" id="IPR035965">
    <property type="entry name" value="PAS-like_dom_sf"/>
</dbReference>
<evidence type="ECO:0000256" key="12">
    <source>
        <dbReference type="ARBA" id="ARBA00023012"/>
    </source>
</evidence>
<dbReference type="Gene3D" id="1.10.287.130">
    <property type="match status" value="1"/>
</dbReference>
<evidence type="ECO:0000313" key="20">
    <source>
        <dbReference type="Proteomes" id="UP000245449"/>
    </source>
</evidence>
<dbReference type="SMART" id="SM00388">
    <property type="entry name" value="HisKA"/>
    <property type="match status" value="1"/>
</dbReference>
<keyword evidence="8" id="KW-0547">Nucleotide-binding</keyword>
<dbReference type="InterPro" id="IPR011006">
    <property type="entry name" value="CheY-like_superfamily"/>
</dbReference>
<keyword evidence="12" id="KW-0902">Two-component regulatory system</keyword>
<dbReference type="InterPro" id="IPR036097">
    <property type="entry name" value="HisK_dim/P_sf"/>
</dbReference>
<proteinExistence type="predicted"/>
<feature type="domain" description="Response regulatory" evidence="17">
    <location>
        <begin position="459"/>
        <end position="577"/>
    </location>
</feature>
<dbReference type="InterPro" id="IPR001789">
    <property type="entry name" value="Sig_transdc_resp-reg_receiver"/>
</dbReference>
<evidence type="ECO:0000256" key="10">
    <source>
        <dbReference type="ARBA" id="ARBA00022840"/>
    </source>
</evidence>
<dbReference type="GO" id="GO:0005886">
    <property type="term" value="C:plasma membrane"/>
    <property type="evidence" value="ECO:0007669"/>
    <property type="project" value="UniProtKB-SubCell"/>
</dbReference>
<evidence type="ECO:0000256" key="15">
    <source>
        <dbReference type="SAM" id="Coils"/>
    </source>
</evidence>
<dbReference type="InterPro" id="IPR036890">
    <property type="entry name" value="HATPase_C_sf"/>
</dbReference>
<dbReference type="FunFam" id="3.30.565.10:FF:000010">
    <property type="entry name" value="Sensor histidine kinase RcsC"/>
    <property type="match status" value="1"/>
</dbReference>
<evidence type="ECO:0000256" key="1">
    <source>
        <dbReference type="ARBA" id="ARBA00000085"/>
    </source>
</evidence>
<feature type="modified residue" description="4-aspartylphosphate" evidence="14">
    <location>
        <position position="510"/>
    </location>
</feature>
<dbReference type="CDD" id="cd00130">
    <property type="entry name" value="PAS"/>
    <property type="match status" value="1"/>
</dbReference>
<feature type="domain" description="Histidine kinase" evidence="16">
    <location>
        <begin position="207"/>
        <end position="429"/>
    </location>
</feature>
<evidence type="ECO:0000259" key="18">
    <source>
        <dbReference type="PROSITE" id="PS50112"/>
    </source>
</evidence>
<evidence type="ECO:0000256" key="2">
    <source>
        <dbReference type="ARBA" id="ARBA00004651"/>
    </source>
</evidence>
<dbReference type="Pfam" id="PF00072">
    <property type="entry name" value="Response_reg"/>
    <property type="match status" value="1"/>
</dbReference>
<name>A0A2U1JPS5_9FLAO</name>
<evidence type="ECO:0000256" key="5">
    <source>
        <dbReference type="ARBA" id="ARBA00022553"/>
    </source>
</evidence>
<accession>A0A2U1JPS5</accession>
<dbReference type="PROSITE" id="PS50112">
    <property type="entry name" value="PAS"/>
    <property type="match status" value="1"/>
</dbReference>
<keyword evidence="10" id="KW-0067">ATP-binding</keyword>
<evidence type="ECO:0000256" key="4">
    <source>
        <dbReference type="ARBA" id="ARBA00022475"/>
    </source>
</evidence>
<dbReference type="CDD" id="cd00082">
    <property type="entry name" value="HisKA"/>
    <property type="match status" value="1"/>
</dbReference>
<keyword evidence="20" id="KW-1185">Reference proteome</keyword>
<dbReference type="SUPFAM" id="SSF55874">
    <property type="entry name" value="ATPase domain of HSP90 chaperone/DNA topoisomerase II/histidine kinase"/>
    <property type="match status" value="1"/>
</dbReference>
<dbReference type="Pfam" id="PF02518">
    <property type="entry name" value="HATPase_c"/>
    <property type="match status" value="1"/>
</dbReference>
<comment type="caution">
    <text evidence="19">The sequence shown here is derived from an EMBL/GenBank/DDBJ whole genome shotgun (WGS) entry which is preliminary data.</text>
</comment>
<keyword evidence="13" id="KW-0472">Membrane</keyword>
<dbReference type="Pfam" id="PF13426">
    <property type="entry name" value="PAS_9"/>
    <property type="match status" value="1"/>
</dbReference>
<dbReference type="Pfam" id="PF00512">
    <property type="entry name" value="HisKA"/>
    <property type="match status" value="1"/>
</dbReference>
<keyword evidence="11" id="KW-1133">Transmembrane helix</keyword>
<dbReference type="Proteomes" id="UP000245449">
    <property type="component" value="Unassembled WGS sequence"/>
</dbReference>
<evidence type="ECO:0000256" key="8">
    <source>
        <dbReference type="ARBA" id="ARBA00022741"/>
    </source>
</evidence>
<dbReference type="GO" id="GO:0005524">
    <property type="term" value="F:ATP binding"/>
    <property type="evidence" value="ECO:0007669"/>
    <property type="project" value="UniProtKB-KW"/>
</dbReference>
<dbReference type="Gene3D" id="3.40.50.2300">
    <property type="match status" value="1"/>
</dbReference>
<comment type="catalytic activity">
    <reaction evidence="1">
        <text>ATP + protein L-histidine = ADP + protein N-phospho-L-histidine.</text>
        <dbReference type="EC" id="2.7.13.3"/>
    </reaction>
</comment>
<evidence type="ECO:0000259" key="17">
    <source>
        <dbReference type="PROSITE" id="PS50110"/>
    </source>
</evidence>
<dbReference type="SUPFAM" id="SSF52172">
    <property type="entry name" value="CheY-like"/>
    <property type="match status" value="1"/>
</dbReference>
<feature type="coiled-coil region" evidence="15">
    <location>
        <begin position="41"/>
        <end position="75"/>
    </location>
</feature>
<dbReference type="PANTHER" id="PTHR45339:SF1">
    <property type="entry name" value="HYBRID SIGNAL TRANSDUCTION HISTIDINE KINASE J"/>
    <property type="match status" value="1"/>
</dbReference>
<protein>
    <recommendedName>
        <fullName evidence="3">histidine kinase</fullName>
        <ecNumber evidence="3">2.7.13.3</ecNumber>
    </recommendedName>
</protein>
<dbReference type="EMBL" id="QCZI01000001">
    <property type="protein sequence ID" value="PWA07177.1"/>
    <property type="molecule type" value="Genomic_DNA"/>
</dbReference>